<sequence>MKFPIMLCFLLAYAVCAQSAHFHDEGFLEDDLAFDADADAKIETEFPGLCFICKRVLATVQRTLSQDDTKAVIEKKLHDACRTLSWMNRICQILVSKNINKLRDELSTIDSPRAACVKIHLCW</sequence>
<dbReference type="Pfam" id="PF03489">
    <property type="entry name" value="SapB_2"/>
    <property type="match status" value="1"/>
</dbReference>
<name>A0A9Q1E0R0_CONCO</name>
<proteinExistence type="predicted"/>
<evidence type="ECO:0000259" key="3">
    <source>
        <dbReference type="PROSITE" id="PS50015"/>
    </source>
</evidence>
<keyword evidence="1" id="KW-1015">Disulfide bond</keyword>
<feature type="signal peptide" evidence="2">
    <location>
        <begin position="1"/>
        <end position="19"/>
    </location>
</feature>
<dbReference type="Gene3D" id="1.10.225.10">
    <property type="entry name" value="Saposin-like"/>
    <property type="match status" value="1"/>
</dbReference>
<dbReference type="PANTHER" id="PTHR15541:SF2">
    <property type="entry name" value="GRANULYSIN"/>
    <property type="match status" value="1"/>
</dbReference>
<protein>
    <recommendedName>
        <fullName evidence="3">Saposin B-type domain-containing protein</fullName>
    </recommendedName>
</protein>
<evidence type="ECO:0000256" key="1">
    <source>
        <dbReference type="ARBA" id="ARBA00023157"/>
    </source>
</evidence>
<dbReference type="InterPro" id="IPR007856">
    <property type="entry name" value="SapB_1"/>
</dbReference>
<keyword evidence="2" id="KW-0732">Signal</keyword>
<reference evidence="4" key="1">
    <citation type="journal article" date="2023" name="Science">
        <title>Genome structures resolve the early diversification of teleost fishes.</title>
        <authorList>
            <person name="Parey E."/>
            <person name="Louis A."/>
            <person name="Montfort J."/>
            <person name="Bouchez O."/>
            <person name="Roques C."/>
            <person name="Iampietro C."/>
            <person name="Lluch J."/>
            <person name="Castinel A."/>
            <person name="Donnadieu C."/>
            <person name="Desvignes T."/>
            <person name="Floi Bucao C."/>
            <person name="Jouanno E."/>
            <person name="Wen M."/>
            <person name="Mejri S."/>
            <person name="Dirks R."/>
            <person name="Jansen H."/>
            <person name="Henkel C."/>
            <person name="Chen W.J."/>
            <person name="Zahm M."/>
            <person name="Cabau C."/>
            <person name="Klopp C."/>
            <person name="Thompson A.W."/>
            <person name="Robinson-Rechavi M."/>
            <person name="Braasch I."/>
            <person name="Lecointre G."/>
            <person name="Bobe J."/>
            <person name="Postlethwait J.H."/>
            <person name="Berthelot C."/>
            <person name="Roest Crollius H."/>
            <person name="Guiguen Y."/>
        </authorList>
    </citation>
    <scope>NUCLEOTIDE SEQUENCE</scope>
    <source>
        <strain evidence="4">Concon-B</strain>
    </source>
</reference>
<organism evidence="4 5">
    <name type="scientific">Conger conger</name>
    <name type="common">Conger eel</name>
    <name type="synonym">Muraena conger</name>
    <dbReference type="NCBI Taxonomy" id="82655"/>
    <lineage>
        <taxon>Eukaryota</taxon>
        <taxon>Metazoa</taxon>
        <taxon>Chordata</taxon>
        <taxon>Craniata</taxon>
        <taxon>Vertebrata</taxon>
        <taxon>Euteleostomi</taxon>
        <taxon>Actinopterygii</taxon>
        <taxon>Neopterygii</taxon>
        <taxon>Teleostei</taxon>
        <taxon>Anguilliformes</taxon>
        <taxon>Congridae</taxon>
        <taxon>Conger</taxon>
    </lineage>
</organism>
<dbReference type="PANTHER" id="PTHR15541">
    <property type="entry name" value="GRANULYSIN RELATED"/>
    <property type="match status" value="1"/>
</dbReference>
<dbReference type="InterPro" id="IPR038847">
    <property type="entry name" value="Granulysin-like"/>
</dbReference>
<dbReference type="SMART" id="SM00741">
    <property type="entry name" value="SapB"/>
    <property type="match status" value="1"/>
</dbReference>
<feature type="chain" id="PRO_5040394203" description="Saposin B-type domain-containing protein" evidence="2">
    <location>
        <begin position="20"/>
        <end position="123"/>
    </location>
</feature>
<dbReference type="GO" id="GO:0042742">
    <property type="term" value="P:defense response to bacterium"/>
    <property type="evidence" value="ECO:0007669"/>
    <property type="project" value="InterPro"/>
</dbReference>
<feature type="domain" description="Saposin B-type" evidence="3">
    <location>
        <begin position="46"/>
        <end position="123"/>
    </location>
</feature>
<evidence type="ECO:0000313" key="5">
    <source>
        <dbReference type="Proteomes" id="UP001152803"/>
    </source>
</evidence>
<dbReference type="AlphaFoldDB" id="A0A9Q1E0R0"/>
<dbReference type="InterPro" id="IPR008138">
    <property type="entry name" value="SapB_2"/>
</dbReference>
<dbReference type="InterPro" id="IPR008139">
    <property type="entry name" value="SaposinB_dom"/>
</dbReference>
<dbReference type="GO" id="GO:0006629">
    <property type="term" value="P:lipid metabolic process"/>
    <property type="evidence" value="ECO:0007669"/>
    <property type="project" value="InterPro"/>
</dbReference>
<evidence type="ECO:0000256" key="2">
    <source>
        <dbReference type="SAM" id="SignalP"/>
    </source>
</evidence>
<dbReference type="OrthoDB" id="69496at2759"/>
<accession>A0A9Q1E0R0</accession>
<keyword evidence="5" id="KW-1185">Reference proteome</keyword>
<comment type="caution">
    <text evidence="4">The sequence shown here is derived from an EMBL/GenBank/DDBJ whole genome shotgun (WGS) entry which is preliminary data.</text>
</comment>
<evidence type="ECO:0000313" key="4">
    <source>
        <dbReference type="EMBL" id="KAJ8287479.1"/>
    </source>
</evidence>
<gene>
    <name evidence="4" type="ORF">COCON_G00001380</name>
</gene>
<dbReference type="EMBL" id="JAFJMO010000001">
    <property type="protein sequence ID" value="KAJ8287479.1"/>
    <property type="molecule type" value="Genomic_DNA"/>
</dbReference>
<dbReference type="SUPFAM" id="SSF47862">
    <property type="entry name" value="Saposin"/>
    <property type="match status" value="1"/>
</dbReference>
<dbReference type="Proteomes" id="UP001152803">
    <property type="component" value="Unassembled WGS sequence"/>
</dbReference>
<dbReference type="Pfam" id="PF05184">
    <property type="entry name" value="SapB_1"/>
    <property type="match status" value="1"/>
</dbReference>
<dbReference type="PROSITE" id="PS50015">
    <property type="entry name" value="SAP_B"/>
    <property type="match status" value="1"/>
</dbReference>
<dbReference type="InterPro" id="IPR011001">
    <property type="entry name" value="Saposin-like"/>
</dbReference>